<comment type="subcellular location">
    <subcellularLocation>
        <location evidence="1">Cytoplasm</location>
    </subcellularLocation>
</comment>
<dbReference type="GeneID" id="75079382"/>
<organism evidence="5 9">
    <name type="scientific">Blautia obeum</name>
    <dbReference type="NCBI Taxonomy" id="40520"/>
    <lineage>
        <taxon>Bacteria</taxon>
        <taxon>Bacillati</taxon>
        <taxon>Bacillota</taxon>
        <taxon>Clostridia</taxon>
        <taxon>Lachnospirales</taxon>
        <taxon>Lachnospiraceae</taxon>
        <taxon>Blautia</taxon>
    </lineage>
</organism>
<keyword evidence="2" id="KW-0963">Cytoplasm</keyword>
<dbReference type="PANTHER" id="PTHR33705">
    <property type="entry name" value="PHOSPHOCARRIER PROTEIN HPR"/>
    <property type="match status" value="1"/>
</dbReference>
<evidence type="ECO:0000313" key="9">
    <source>
        <dbReference type="Proteomes" id="UP000095645"/>
    </source>
</evidence>
<evidence type="ECO:0000256" key="3">
    <source>
        <dbReference type="ARBA" id="ARBA00022683"/>
    </source>
</evidence>
<evidence type="ECO:0000313" key="6">
    <source>
        <dbReference type="EMBL" id="CUO37559.1"/>
    </source>
</evidence>
<dbReference type="GO" id="GO:0016740">
    <property type="term" value="F:transferase activity"/>
    <property type="evidence" value="ECO:0007669"/>
    <property type="project" value="UniProtKB-KW"/>
</dbReference>
<evidence type="ECO:0000313" key="5">
    <source>
        <dbReference type="EMBL" id="CUO35739.1"/>
    </source>
</evidence>
<dbReference type="PANTHER" id="PTHR33705:SF2">
    <property type="entry name" value="PHOSPHOCARRIER PROTEIN NPR"/>
    <property type="match status" value="1"/>
</dbReference>
<evidence type="ECO:0000256" key="2">
    <source>
        <dbReference type="ARBA" id="ARBA00022490"/>
    </source>
</evidence>
<dbReference type="PRINTS" id="PR00107">
    <property type="entry name" value="PHOSPHOCPHPR"/>
</dbReference>
<dbReference type="EMBL" id="CZBP01000007">
    <property type="protein sequence ID" value="CUP89975.1"/>
    <property type="molecule type" value="Genomic_DNA"/>
</dbReference>
<evidence type="ECO:0000313" key="8">
    <source>
        <dbReference type="Proteomes" id="UP000095447"/>
    </source>
</evidence>
<keyword evidence="5" id="KW-0808">Transferase</keyword>
<dbReference type="CDD" id="cd00367">
    <property type="entry name" value="PTS-HPr_like"/>
    <property type="match status" value="1"/>
</dbReference>
<dbReference type="AlphaFoldDB" id="A0A174EH26"/>
<sequence>MVSFTYIIKDKFGIHARPGLLLVQEAGKLTSNITIFKGTDSGDAKRMFCVMNLAVKQGDQITVHVEGENEEADAEVMREFLKNNL</sequence>
<dbReference type="GO" id="GO:0009401">
    <property type="term" value="P:phosphoenolpyruvate-dependent sugar phosphotransferase system"/>
    <property type="evidence" value="ECO:0007669"/>
    <property type="project" value="UniProtKB-KW"/>
</dbReference>
<dbReference type="EMBL" id="CYZP01000024">
    <property type="protein sequence ID" value="CUO35739.1"/>
    <property type="molecule type" value="Genomic_DNA"/>
</dbReference>
<keyword evidence="3" id="KW-0598">Phosphotransferase system</keyword>
<dbReference type="EMBL" id="CYZA01000019">
    <property type="protein sequence ID" value="CUO37559.1"/>
    <property type="molecule type" value="Genomic_DNA"/>
</dbReference>
<dbReference type="EC" id="2.7.11.-" evidence="5"/>
<name>A0A174EH26_9FIRM</name>
<dbReference type="SUPFAM" id="SSF55594">
    <property type="entry name" value="HPr-like"/>
    <property type="match status" value="1"/>
</dbReference>
<dbReference type="RefSeq" id="WP_008703704.1">
    <property type="nucleotide sequence ID" value="NZ_CYZA01000019.1"/>
</dbReference>
<reference evidence="8 9" key="1">
    <citation type="submission" date="2015-09" db="EMBL/GenBank/DDBJ databases">
        <authorList>
            <consortium name="Pathogen Informatics"/>
        </authorList>
    </citation>
    <scope>NUCLEOTIDE SEQUENCE [LARGE SCALE GENOMIC DNA]</scope>
    <source>
        <strain evidence="6 8">2789STDY5608838</strain>
        <strain evidence="5 9">2789STDY5834861</strain>
        <strain evidence="7 10">2789STDY5834957</strain>
    </source>
</reference>
<protein>
    <submittedName>
        <fullName evidence="5">Phosphocarrier protein HPr</fullName>
        <ecNumber evidence="5">2.7.11.-</ecNumber>
    </submittedName>
</protein>
<dbReference type="Pfam" id="PF00381">
    <property type="entry name" value="PTS-HPr"/>
    <property type="match status" value="1"/>
</dbReference>
<proteinExistence type="predicted"/>
<feature type="domain" description="HPr" evidence="4">
    <location>
        <begin position="1"/>
        <end position="85"/>
    </location>
</feature>
<evidence type="ECO:0000259" key="4">
    <source>
        <dbReference type="PROSITE" id="PS51350"/>
    </source>
</evidence>
<dbReference type="InterPro" id="IPR035895">
    <property type="entry name" value="HPr-like_sf"/>
</dbReference>
<dbReference type="NCBIfam" id="TIGR01003">
    <property type="entry name" value="PTS_HPr_family"/>
    <property type="match status" value="1"/>
</dbReference>
<gene>
    <name evidence="5" type="primary">ptsH_1</name>
    <name evidence="6" type="synonym">ptsH_2</name>
    <name evidence="6" type="ORF">ERS852395_02847</name>
    <name evidence="5" type="ORF">ERS852476_02626</name>
    <name evidence="7" type="ORF">ERS852569_01159</name>
</gene>
<dbReference type="Proteomes" id="UP000095645">
    <property type="component" value="Unassembled WGS sequence"/>
</dbReference>
<dbReference type="InterPro" id="IPR000032">
    <property type="entry name" value="HPr-like"/>
</dbReference>
<dbReference type="Proteomes" id="UP000095447">
    <property type="component" value="Unassembled WGS sequence"/>
</dbReference>
<dbReference type="GO" id="GO:0005737">
    <property type="term" value="C:cytoplasm"/>
    <property type="evidence" value="ECO:0007669"/>
    <property type="project" value="UniProtKB-SubCell"/>
</dbReference>
<evidence type="ECO:0000313" key="10">
    <source>
        <dbReference type="Proteomes" id="UP000095762"/>
    </source>
</evidence>
<accession>A0A174EH26</accession>
<evidence type="ECO:0000256" key="1">
    <source>
        <dbReference type="ARBA" id="ARBA00004496"/>
    </source>
</evidence>
<dbReference type="Proteomes" id="UP000095762">
    <property type="component" value="Unassembled WGS sequence"/>
</dbReference>
<dbReference type="PROSITE" id="PS51350">
    <property type="entry name" value="PTS_HPR_DOM"/>
    <property type="match status" value="1"/>
</dbReference>
<evidence type="ECO:0000313" key="7">
    <source>
        <dbReference type="EMBL" id="CUP89975.1"/>
    </source>
</evidence>
<dbReference type="InterPro" id="IPR050399">
    <property type="entry name" value="HPr"/>
</dbReference>
<dbReference type="Gene3D" id="3.30.1340.10">
    <property type="entry name" value="HPr-like"/>
    <property type="match status" value="1"/>
</dbReference>